<dbReference type="PANTHER" id="PTHR15688">
    <property type="entry name" value="KINETOCHORE-ASSOCIATED PROTEIN 1"/>
    <property type="match status" value="1"/>
</dbReference>
<dbReference type="GO" id="GO:0005737">
    <property type="term" value="C:cytoplasm"/>
    <property type="evidence" value="ECO:0007669"/>
    <property type="project" value="TreeGrafter"/>
</dbReference>
<gene>
    <name evidence="2" type="ORF">BB560_001191</name>
</gene>
<dbReference type="GO" id="GO:0000070">
    <property type="term" value="P:mitotic sister chromatid segregation"/>
    <property type="evidence" value="ECO:0007669"/>
    <property type="project" value="TreeGrafter"/>
</dbReference>
<reference evidence="2 3" key="1">
    <citation type="journal article" date="2018" name="MBio">
        <title>Comparative Genomics Reveals the Core Gene Toolbox for the Fungus-Insect Symbiosis.</title>
        <authorList>
            <person name="Wang Y."/>
            <person name="Stata M."/>
            <person name="Wang W."/>
            <person name="Stajich J.E."/>
            <person name="White M.M."/>
            <person name="Moncalvo J.M."/>
        </authorList>
    </citation>
    <scope>NUCLEOTIDE SEQUENCE [LARGE SCALE GENOMIC DNA]</scope>
    <source>
        <strain evidence="2 3">SC-DP-2</strain>
    </source>
</reference>
<dbReference type="InterPro" id="IPR019527">
    <property type="entry name" value="RZZ-complex_KNTC1/ROD_C"/>
</dbReference>
<name>A0A2T9ZI84_9FUNG</name>
<dbReference type="PANTHER" id="PTHR15688:SF1">
    <property type="entry name" value="KINETOCHORE-ASSOCIATED PROTEIN 1"/>
    <property type="match status" value="1"/>
</dbReference>
<dbReference type="InterPro" id="IPR052802">
    <property type="entry name" value="KNTC1"/>
</dbReference>
<keyword evidence="3" id="KW-1185">Reference proteome</keyword>
<evidence type="ECO:0000313" key="3">
    <source>
        <dbReference type="Proteomes" id="UP000245609"/>
    </source>
</evidence>
<dbReference type="OrthoDB" id="5552805at2759"/>
<sequence length="1609" mass="184496">MTDLHTSCLHNPGFLEIGESSLELLESLFSIFVVLDISKADFLNALLETLIYEKKCIDCAISLCIFVCFGGQSMFNNIKGKKYLHGEQNLNKRAHDYESASLTQQTPTPNKKLRTLNFNSSEFLNQPGFVQVDKLSKENNSSDLLQDSYIYESNTLFLPGGSKKSCILQTGMKLLSLLSFLLIDRNSLEYNPLNSSSEFLCSDICSLISSHESNILFSQWLGEDCKVVRNRFEGAIRISNLCLLLSERAPDQTRAFIRFGKSWRLLYSIYKATKYNNTLTLNNQGNLPLVNSNLLGFENSQLAPNPIFYKNDASSKTKHILLQETTYSLNLTKPSFKTGLMDIPTTLFNNFQEDSNQFFLKVISNIEEKDVLACNQRLNAELNQDITGIYFNIEVFVLSLLNLPQKKALSYIMESIQNDTSLVRTLILSMIGLIYSKITGSEQIFEKFSFFLEVSKWSFRLAQYNIKYSSKIMLNIPDTFNSLGVGSNNDSEYLNEQCILCSQLLVKSCDLNLAKKLSLLYQIPSFKFIFLVIDASIVSNDISLENLTEIFAWSKHEWKRIMDGYDFEEVHLKTYILLLQKYIFCHGISPYDYERLLTVIEHLLDCPIIEHSLMSFLKKSKALLETLQAYTRIQKPSIFELYSSYNHLQINDEILKLPLKDETLNVENTHSEALERTLSKFLKGSYSRLPFHSFLSSKSVKSFEAELDSLLKKYTFISKSKALTNDVQEKIPNLFVKPREDEQPDSVWKFEPWSVLYNELNPSNLSIIYSFSRPLEIQTDDVLINLVFKILENTDFNSDCKTSICKIASRCFKHIQSLIEKISDKELCVPISQHVADSLPLCDQKTTAYKYAIKLLRIWAISLNRLDSPNRPSLLEKAETLYSTLSKSLSDTQSLLYIESQMLPQKYYDGIVKSSSIDELEEFIVSLYETEFVYNIEIVQATPDFLSNPGIGFEKKGAISGKKLNDFVDSITEYYGLEISNIRMNLIQIYLTTELSIGETDMLVGTKNRSTENLLPSLMFHKSLNSKDSPEYTLCNKIITILKCFLSKSPKKIIKILLRFAYQSESTMAAPTLNRYSIDASTYNQILVTNGMRLRALFILISLFSKDEVSKFQSVKEIKKYMATLSYLMDFESLDISQTSVEFISCNKLSLAKSIWLNQNKTTKTAMLVINLLLDFCADDFIQNKIEIANLFTQCYFFLIDFSKARYDLNGKHLGNPIRAINVEIVGESLNEIILDISANIQYNEYCFNVLNQLQYASNLKNLEFYKALVSKTVHSFVENVLNLSIAFASLRESDSCQKEAVSQDFNLVTMLVKRFLALRNSILLQYVDISEVVEIILDLSLKLLNYETDQCSSSQKFIDVHNLPKIRWVSLSNPFFLIFLAFYMLDIFQRNVKLEIKLQSFVLQLFSVFFSLYPSPKITNPFYLLSELSISEKIRLHSPVYVYSPYIIIQAVLSWMFLGIEKAIIVNSFGSFDLNEIGNRSVLSFIPEFTVTPESADTLNMSQILSSDFKVSSQCIFNIINSLKMHEFTLLLFKPLDPQPNKYLHDDDENIGQDDKFVPCFSSEPIHPEFDPFVLSKVFYGEFNENISNLPHIERLVSVYKSRLLTKK</sequence>
<feature type="domain" description="RZZ complex subunit KNTC1/ROD C-terminal" evidence="1">
    <location>
        <begin position="786"/>
        <end position="1176"/>
    </location>
</feature>
<evidence type="ECO:0000259" key="1">
    <source>
        <dbReference type="Pfam" id="PF10493"/>
    </source>
</evidence>
<protein>
    <recommendedName>
        <fullName evidence="1">RZZ complex subunit KNTC1/ROD C-terminal domain-containing protein</fullName>
    </recommendedName>
</protein>
<dbReference type="GO" id="GO:0005828">
    <property type="term" value="C:kinetochore microtubule"/>
    <property type="evidence" value="ECO:0007669"/>
    <property type="project" value="TreeGrafter"/>
</dbReference>
<dbReference type="Proteomes" id="UP000245609">
    <property type="component" value="Unassembled WGS sequence"/>
</dbReference>
<dbReference type="Pfam" id="PF10493">
    <property type="entry name" value="Rod_C"/>
    <property type="match status" value="1"/>
</dbReference>
<accession>A0A2T9ZI84</accession>
<organism evidence="2 3">
    <name type="scientific">Smittium megazygosporum</name>
    <dbReference type="NCBI Taxonomy" id="133381"/>
    <lineage>
        <taxon>Eukaryota</taxon>
        <taxon>Fungi</taxon>
        <taxon>Fungi incertae sedis</taxon>
        <taxon>Zoopagomycota</taxon>
        <taxon>Kickxellomycotina</taxon>
        <taxon>Harpellomycetes</taxon>
        <taxon>Harpellales</taxon>
        <taxon>Legeriomycetaceae</taxon>
        <taxon>Smittium</taxon>
    </lineage>
</organism>
<dbReference type="GO" id="GO:1903394">
    <property type="term" value="P:protein localization to kinetochore involved in kinetochore assembly"/>
    <property type="evidence" value="ECO:0007669"/>
    <property type="project" value="TreeGrafter"/>
</dbReference>
<dbReference type="GO" id="GO:1990423">
    <property type="term" value="C:RZZ complex"/>
    <property type="evidence" value="ECO:0007669"/>
    <property type="project" value="TreeGrafter"/>
</dbReference>
<dbReference type="EMBL" id="MBFS01000138">
    <property type="protein sequence ID" value="PVV04316.1"/>
    <property type="molecule type" value="Genomic_DNA"/>
</dbReference>
<dbReference type="GO" id="GO:0031267">
    <property type="term" value="F:small GTPase binding"/>
    <property type="evidence" value="ECO:0007669"/>
    <property type="project" value="TreeGrafter"/>
</dbReference>
<dbReference type="GO" id="GO:0007094">
    <property type="term" value="P:mitotic spindle assembly checkpoint signaling"/>
    <property type="evidence" value="ECO:0007669"/>
    <property type="project" value="TreeGrafter"/>
</dbReference>
<comment type="caution">
    <text evidence="2">The sequence shown here is derived from an EMBL/GenBank/DDBJ whole genome shotgun (WGS) entry which is preliminary data.</text>
</comment>
<evidence type="ECO:0000313" key="2">
    <source>
        <dbReference type="EMBL" id="PVV04316.1"/>
    </source>
</evidence>
<proteinExistence type="predicted"/>
<dbReference type="STRING" id="133381.A0A2T9ZI84"/>